<dbReference type="PANTHER" id="PTHR45996">
    <property type="entry name" value="AGAP001464-PB"/>
    <property type="match status" value="1"/>
</dbReference>
<evidence type="ECO:0000256" key="5">
    <source>
        <dbReference type="ARBA" id="ARBA00023163"/>
    </source>
</evidence>
<proteinExistence type="inferred from homology"/>
<protein>
    <submittedName>
        <fullName evidence="9">Cyclic AMP-responsive element-binding protein 3-like protein 3-A isoform X1</fullName>
    </submittedName>
</protein>
<dbReference type="EMBL" id="MU551724">
    <property type="protein sequence ID" value="KAI5616485.1"/>
    <property type="molecule type" value="Genomic_DNA"/>
</dbReference>
<feature type="domain" description="BZIP" evidence="8">
    <location>
        <begin position="36"/>
        <end position="51"/>
    </location>
</feature>
<dbReference type="GO" id="GO:0000981">
    <property type="term" value="F:DNA-binding transcription factor activity, RNA polymerase II-specific"/>
    <property type="evidence" value="ECO:0007669"/>
    <property type="project" value="TreeGrafter"/>
</dbReference>
<keyword evidence="4" id="KW-0010">Activator</keyword>
<dbReference type="PROSITE" id="PS00036">
    <property type="entry name" value="BZIP_BASIC"/>
    <property type="match status" value="1"/>
</dbReference>
<reference evidence="9" key="1">
    <citation type="submission" date="2018-07" db="EMBL/GenBank/DDBJ databases">
        <title>Comparative genomics of catfishes provides insights into carnivory and benthic adaptation.</title>
        <authorList>
            <person name="Zhang Y."/>
            <person name="Wang D."/>
            <person name="Peng Z."/>
            <person name="Zheng S."/>
            <person name="Shao F."/>
            <person name="Tao W."/>
        </authorList>
    </citation>
    <scope>NUCLEOTIDE SEQUENCE</scope>
    <source>
        <strain evidence="9">Chongqing</strain>
    </source>
</reference>
<dbReference type="PANTHER" id="PTHR45996:SF1">
    <property type="entry name" value="CYCLIC AMP-RESPONSIVE ELEMENT-BINDING PROTEIN 3-LIKE PROTEIN 3"/>
    <property type="match status" value="1"/>
</dbReference>
<dbReference type="GO" id="GO:0000978">
    <property type="term" value="F:RNA polymerase II cis-regulatory region sequence-specific DNA binding"/>
    <property type="evidence" value="ECO:0007669"/>
    <property type="project" value="TreeGrafter"/>
</dbReference>
<evidence type="ECO:0000259" key="8">
    <source>
        <dbReference type="PROSITE" id="PS00036"/>
    </source>
</evidence>
<keyword evidence="10" id="KW-1185">Reference proteome</keyword>
<evidence type="ECO:0000256" key="3">
    <source>
        <dbReference type="ARBA" id="ARBA00023125"/>
    </source>
</evidence>
<dbReference type="AlphaFoldDB" id="A0AAD5AI44"/>
<dbReference type="InterPro" id="IPR051381">
    <property type="entry name" value="CREB_ATF_subfamily"/>
</dbReference>
<evidence type="ECO:0000256" key="2">
    <source>
        <dbReference type="ARBA" id="ARBA00023015"/>
    </source>
</evidence>
<organism evidence="9 10">
    <name type="scientific">Silurus asotus</name>
    <name type="common">Amur catfish</name>
    <name type="synonym">Parasilurus asotus</name>
    <dbReference type="NCBI Taxonomy" id="30991"/>
    <lineage>
        <taxon>Eukaryota</taxon>
        <taxon>Metazoa</taxon>
        <taxon>Chordata</taxon>
        <taxon>Craniata</taxon>
        <taxon>Vertebrata</taxon>
        <taxon>Euteleostomi</taxon>
        <taxon>Actinopterygii</taxon>
        <taxon>Neopterygii</taxon>
        <taxon>Teleostei</taxon>
        <taxon>Ostariophysi</taxon>
        <taxon>Siluriformes</taxon>
        <taxon>Siluridae</taxon>
        <taxon>Silurus</taxon>
    </lineage>
</organism>
<keyword evidence="6" id="KW-0539">Nucleus</keyword>
<evidence type="ECO:0000256" key="1">
    <source>
        <dbReference type="ARBA" id="ARBA00009050"/>
    </source>
</evidence>
<evidence type="ECO:0000256" key="7">
    <source>
        <dbReference type="SAM" id="MobiDB-lite"/>
    </source>
</evidence>
<accession>A0AAD5AI44</accession>
<evidence type="ECO:0000313" key="10">
    <source>
        <dbReference type="Proteomes" id="UP001205998"/>
    </source>
</evidence>
<dbReference type="Pfam" id="PF00170">
    <property type="entry name" value="bZIP_1"/>
    <property type="match status" value="1"/>
</dbReference>
<dbReference type="GO" id="GO:0005634">
    <property type="term" value="C:nucleus"/>
    <property type="evidence" value="ECO:0007669"/>
    <property type="project" value="TreeGrafter"/>
</dbReference>
<comment type="caution">
    <text evidence="9">The sequence shown here is derived from an EMBL/GenBank/DDBJ whole genome shotgun (WGS) entry which is preliminary data.</text>
</comment>
<dbReference type="SUPFAM" id="SSF47454">
    <property type="entry name" value="A DNA-binding domain in eukaryotic transcription factors"/>
    <property type="match status" value="1"/>
</dbReference>
<dbReference type="Gene3D" id="1.20.5.170">
    <property type="match status" value="1"/>
</dbReference>
<evidence type="ECO:0000256" key="6">
    <source>
        <dbReference type="ARBA" id="ARBA00023242"/>
    </source>
</evidence>
<dbReference type="InterPro" id="IPR004827">
    <property type="entry name" value="bZIP"/>
</dbReference>
<sequence>LVLNDDEKKLLAKEGVALPSQLPLTKYEEKILKKVRRKIRNKQSAQESRKKKKEYLDGLEGK</sequence>
<feature type="non-terminal residue" evidence="9">
    <location>
        <position position="1"/>
    </location>
</feature>
<comment type="similarity">
    <text evidence="1">Belongs to the bZIP family. ATF subfamily.</text>
</comment>
<gene>
    <name evidence="9" type="ORF">C0J50_23909</name>
</gene>
<keyword evidence="5" id="KW-0804">Transcription</keyword>
<evidence type="ECO:0000256" key="4">
    <source>
        <dbReference type="ARBA" id="ARBA00023159"/>
    </source>
</evidence>
<dbReference type="InterPro" id="IPR008917">
    <property type="entry name" value="TF_DNA-bd_sf"/>
</dbReference>
<evidence type="ECO:0000313" key="9">
    <source>
        <dbReference type="EMBL" id="KAI5616485.1"/>
    </source>
</evidence>
<name>A0AAD5AI44_SILAS</name>
<dbReference type="Proteomes" id="UP001205998">
    <property type="component" value="Unassembled WGS sequence"/>
</dbReference>
<keyword evidence="3" id="KW-0238">DNA-binding</keyword>
<feature type="non-terminal residue" evidence="9">
    <location>
        <position position="62"/>
    </location>
</feature>
<feature type="region of interest" description="Disordered" evidence="7">
    <location>
        <begin position="38"/>
        <end position="62"/>
    </location>
</feature>
<keyword evidence="2" id="KW-0805">Transcription regulation</keyword>